<name>A0ABQ0GJB1_9PEZI</name>
<evidence type="ECO:0000256" key="3">
    <source>
        <dbReference type="ARBA" id="ARBA00022833"/>
    </source>
</evidence>
<keyword evidence="1" id="KW-0479">Metal-binding</keyword>
<evidence type="ECO:0000256" key="2">
    <source>
        <dbReference type="ARBA" id="ARBA00022771"/>
    </source>
</evidence>
<dbReference type="RefSeq" id="XP_070919583.1">
    <property type="nucleotide sequence ID" value="XM_071063482.1"/>
</dbReference>
<dbReference type="EMBL" id="BAAFSV010000004">
    <property type="protein sequence ID" value="GAB1317852.1"/>
    <property type="molecule type" value="Genomic_DNA"/>
</dbReference>
<dbReference type="Pfam" id="PF01753">
    <property type="entry name" value="zf-MYND"/>
    <property type="match status" value="1"/>
</dbReference>
<keyword evidence="2 4" id="KW-0863">Zinc-finger</keyword>
<evidence type="ECO:0000259" key="5">
    <source>
        <dbReference type="PROSITE" id="PS50865"/>
    </source>
</evidence>
<keyword evidence="7" id="KW-1185">Reference proteome</keyword>
<evidence type="ECO:0000313" key="7">
    <source>
        <dbReference type="Proteomes" id="UP001628179"/>
    </source>
</evidence>
<keyword evidence="3" id="KW-0862">Zinc</keyword>
<dbReference type="Proteomes" id="UP001628179">
    <property type="component" value="Unassembled WGS sequence"/>
</dbReference>
<protein>
    <submittedName>
        <fullName evidence="6">Deformed epidermal autoregulatory factor 1-like protein</fullName>
    </submittedName>
</protein>
<organism evidence="6 7">
    <name type="scientific">Madurella fahalii</name>
    <dbReference type="NCBI Taxonomy" id="1157608"/>
    <lineage>
        <taxon>Eukaryota</taxon>
        <taxon>Fungi</taxon>
        <taxon>Dikarya</taxon>
        <taxon>Ascomycota</taxon>
        <taxon>Pezizomycotina</taxon>
        <taxon>Sordariomycetes</taxon>
        <taxon>Sordariomycetidae</taxon>
        <taxon>Sordariales</taxon>
        <taxon>Sordariales incertae sedis</taxon>
        <taxon>Madurella</taxon>
    </lineage>
</organism>
<sequence>MHMPTPIALLAPFSPGSGIPAVSLTQDLPQGVDADILLLGCADLRHILYTLYAERGFPQRKIDFTACDVNENVIARNILLLTLILDGNESASLAQLWNVYYHFYLDETDIQLVGVQARKLLGLSRTLQDWHASSYGASLRFGDESTLSMVHQAWAKYADAVRSKDTDDYQNNFEARLKESRSREAVARRAKGVTARSCSPLSEALAKDLFEGTNQHWETGFSRPPPPSCRAPVAQMDPMFPNPVFAVPLNGPSMLKYPTDPLLSFHLAAAAAKLTELSPLRLDEQKAGDADVKIKLFEMAQLQFKEWINAFRDAVPRTTVRFIAADCFTLCYTLRHCLRTGEKCAHRYRRETGFDVLSLADCEYGVGAKAPKQFDVIDTSTLSDRTGVLNLLVSARPLMKDVPFAALYTHTLRRTTVEGKPLAFEDLLHGYTATVSTLLGLIPAEYWTNAKTQSPTRGIVVVDDTPHDDLNPASPGFQPRVAWKHSRHMSGRQPQMTKLLVKAPDLALLAYKMYGNMFEDEASTFMTVRSGMLVVEQTQDLRYHCGSFAAFLKALCEPLEVDPRLVCSDLLTMAVKTNNRSSQLHLPSLAFELTHRLTPQDPSNWAKNLLSKNPNRQPVGFRKWADIPSVVAVTLVVPADRWKTVMKRVTEQSLSTCIPMEARVGIASSMEAADLDIQISFGTVTTRGSHDEDGYTLIVEDDKEGWNGSSPMIVSFNVLSALIDNLYWDTDVGLYLVRTPLILFDSELGEKRVIFQAPFRDQHHVFITKQQPGQSGLYIDLDKFRDPRPAQTGPENMSTPGPTFSADFDNSSGDIVTITGHIDIVSEEGKRLLDEKVAIGLQQSSPFTIDIVFGKKTLVLPLTFPAPVSKDGSKTRIARKSCFIEVVAPLAKPGSSLLDDFMFPTTLAEPSNIPATLNIPHLNLDSLPILALDDKPHIHFLTTLTSLGFTTRERRLREEAAAANTVGLSSSARLNFKESLFTIFMLASGLQGGQTGLFSLTQPDNGGIHMLLFVSAIRLDGAEGSAVLDAAVLPLTNALIGSGELEGFLLLLRTLECCALTVDDAELALWKRTLPALAERCRTWAHDPAACEYARRGRVPLSLAMGEQLLCACGQGRLPPEFIPLPEWDAAARFATRVAISPVYASGFVEELVDPAAADEEENETEGAGKGVAAKLKACRNCGKRDGGEGGVKLKKCMRCLEVAYCSPECQKKDWRKHRMECEEAEVYNKE</sequence>
<feature type="domain" description="MYND-type" evidence="5">
    <location>
        <begin position="1179"/>
        <end position="1222"/>
    </location>
</feature>
<comment type="caution">
    <text evidence="6">The sequence shown here is derived from an EMBL/GenBank/DDBJ whole genome shotgun (WGS) entry which is preliminary data.</text>
</comment>
<accession>A0ABQ0GJB1</accession>
<proteinExistence type="predicted"/>
<dbReference type="GeneID" id="98178805"/>
<dbReference type="SUPFAM" id="SSF144232">
    <property type="entry name" value="HIT/MYND zinc finger-like"/>
    <property type="match status" value="1"/>
</dbReference>
<evidence type="ECO:0000313" key="6">
    <source>
        <dbReference type="EMBL" id="GAB1317852.1"/>
    </source>
</evidence>
<dbReference type="PANTHER" id="PTHR10237">
    <property type="entry name" value="DEFORMED EPIDERMAL AUTOREGULATORY FACTOR 1 HOMOLOG SUPPRESSIN"/>
    <property type="match status" value="1"/>
</dbReference>
<dbReference type="Gene3D" id="6.10.140.2220">
    <property type="match status" value="1"/>
</dbReference>
<evidence type="ECO:0000256" key="1">
    <source>
        <dbReference type="ARBA" id="ARBA00022723"/>
    </source>
</evidence>
<gene>
    <name evidence="6" type="ORF">MFIFM68171_08062</name>
</gene>
<dbReference type="InterPro" id="IPR002893">
    <property type="entry name" value="Znf_MYND"/>
</dbReference>
<dbReference type="InterPro" id="IPR024119">
    <property type="entry name" value="TF_DEAF-1"/>
</dbReference>
<dbReference type="PROSITE" id="PS50865">
    <property type="entry name" value="ZF_MYND_2"/>
    <property type="match status" value="1"/>
</dbReference>
<reference evidence="6 7" key="1">
    <citation type="submission" date="2024-09" db="EMBL/GenBank/DDBJ databases">
        <title>Itraconazole resistance in Madurella fahalii resulting from another homologue of gene encoding cytochrome P450 14-alpha sterol demethylase (CYP51).</title>
        <authorList>
            <person name="Yoshioka I."/>
            <person name="Fahal A.H."/>
            <person name="Kaneko S."/>
            <person name="Yaguchi T."/>
        </authorList>
    </citation>
    <scope>NUCLEOTIDE SEQUENCE [LARGE SCALE GENOMIC DNA]</scope>
    <source>
        <strain evidence="6 7">IFM 68171</strain>
    </source>
</reference>
<dbReference type="InterPro" id="IPR027974">
    <property type="entry name" value="DUF4470"/>
</dbReference>
<dbReference type="PANTHER" id="PTHR10237:SF15">
    <property type="entry name" value="LD37257P"/>
    <property type="match status" value="1"/>
</dbReference>
<dbReference type="Pfam" id="PF14737">
    <property type="entry name" value="DUF4470"/>
    <property type="match status" value="1"/>
</dbReference>
<evidence type="ECO:0000256" key="4">
    <source>
        <dbReference type="PROSITE-ProRule" id="PRU00134"/>
    </source>
</evidence>
<dbReference type="PROSITE" id="PS01360">
    <property type="entry name" value="ZF_MYND_1"/>
    <property type="match status" value="1"/>
</dbReference>